<name>A0A7S9H013_9BRAD</name>
<accession>A0A7S9H013</accession>
<keyword evidence="2" id="KW-1277">Toxin-antitoxin system</keyword>
<keyword evidence="4" id="KW-1185">Reference proteome</keyword>
<dbReference type="Proteomes" id="UP000594621">
    <property type="component" value="Chromosome"/>
</dbReference>
<sequence length="119" mass="13607">MANRLRKASQADLDLDSIWDFISADSVRAADKQIARIGEVFEMLVVNPLAGRERRELRANLRSFPVGNYVIFYVPLPDGVEIIRVMHGRQDIGSDDMQWHCRLTRRPPDRRGGSSRTGR</sequence>
<evidence type="ECO:0000313" key="4">
    <source>
        <dbReference type="Proteomes" id="UP000594621"/>
    </source>
</evidence>
<protein>
    <submittedName>
        <fullName evidence="3">Type II toxin-antitoxin system RelE/ParE family toxin</fullName>
    </submittedName>
</protein>
<dbReference type="Pfam" id="PF05016">
    <property type="entry name" value="ParE_toxin"/>
    <property type="match status" value="1"/>
</dbReference>
<dbReference type="Gene3D" id="3.30.2310.20">
    <property type="entry name" value="RelE-like"/>
    <property type="match status" value="1"/>
</dbReference>
<reference evidence="3 4" key="1">
    <citation type="submission" date="2020-09" db="EMBL/GenBank/DDBJ databases">
        <title>Complete genomes of bradyrhizobia occurring on native shrubby legumes in Australia.</title>
        <authorList>
            <person name="Lafay B."/>
        </authorList>
    </citation>
    <scope>NUCLEOTIDE SEQUENCE [LARGE SCALE GENOMIC DNA]</scope>
    <source>
        <strain evidence="3 4">BDV5040</strain>
    </source>
</reference>
<dbReference type="InterPro" id="IPR051803">
    <property type="entry name" value="TA_system_RelE-like_toxin"/>
</dbReference>
<evidence type="ECO:0000256" key="1">
    <source>
        <dbReference type="ARBA" id="ARBA00006226"/>
    </source>
</evidence>
<dbReference type="EMBL" id="CP061379">
    <property type="protein sequence ID" value="QPF92114.1"/>
    <property type="molecule type" value="Genomic_DNA"/>
</dbReference>
<dbReference type="KEGG" id="bcou:IC761_02060"/>
<comment type="similarity">
    <text evidence="1">Belongs to the RelE toxin family.</text>
</comment>
<dbReference type="PANTHER" id="PTHR33755:SF6">
    <property type="entry name" value="PLASMID STABILIZATION SYSTEM PROTEIN"/>
    <property type="match status" value="1"/>
</dbReference>
<evidence type="ECO:0000256" key="2">
    <source>
        <dbReference type="ARBA" id="ARBA00022649"/>
    </source>
</evidence>
<organism evidence="3 4">
    <name type="scientific">Bradyrhizobium commune</name>
    <dbReference type="NCBI Taxonomy" id="83627"/>
    <lineage>
        <taxon>Bacteria</taxon>
        <taxon>Pseudomonadati</taxon>
        <taxon>Pseudomonadota</taxon>
        <taxon>Alphaproteobacteria</taxon>
        <taxon>Hyphomicrobiales</taxon>
        <taxon>Nitrobacteraceae</taxon>
        <taxon>Bradyrhizobium</taxon>
    </lineage>
</organism>
<dbReference type="PANTHER" id="PTHR33755">
    <property type="entry name" value="TOXIN PARE1-RELATED"/>
    <property type="match status" value="1"/>
</dbReference>
<proteinExistence type="inferred from homology"/>
<dbReference type="AlphaFoldDB" id="A0A7S9H013"/>
<dbReference type="RefSeq" id="WP_195801660.1">
    <property type="nucleotide sequence ID" value="NZ_CP061379.1"/>
</dbReference>
<evidence type="ECO:0000313" key="3">
    <source>
        <dbReference type="EMBL" id="QPF92114.1"/>
    </source>
</evidence>
<dbReference type="InterPro" id="IPR007712">
    <property type="entry name" value="RelE/ParE_toxin"/>
</dbReference>
<dbReference type="InterPro" id="IPR035093">
    <property type="entry name" value="RelE/ParE_toxin_dom_sf"/>
</dbReference>
<gene>
    <name evidence="3" type="ORF">IC761_02060</name>
</gene>